<accession>A0ABP3H386</accession>
<dbReference type="EMBL" id="BAAABW010000021">
    <property type="protein sequence ID" value="GAA0358300.1"/>
    <property type="molecule type" value="Genomic_DNA"/>
</dbReference>
<organism evidence="1 2">
    <name type="scientific">Streptomyces blastmyceticus</name>
    <dbReference type="NCBI Taxonomy" id="68180"/>
    <lineage>
        <taxon>Bacteria</taxon>
        <taxon>Bacillati</taxon>
        <taxon>Actinomycetota</taxon>
        <taxon>Actinomycetes</taxon>
        <taxon>Kitasatosporales</taxon>
        <taxon>Streptomycetaceae</taxon>
        <taxon>Streptomyces</taxon>
    </lineage>
</organism>
<dbReference type="RefSeq" id="WP_344119448.1">
    <property type="nucleotide sequence ID" value="NZ_BAAABW010000021.1"/>
</dbReference>
<reference evidence="2" key="1">
    <citation type="journal article" date="2019" name="Int. J. Syst. Evol. Microbiol.">
        <title>The Global Catalogue of Microorganisms (GCM) 10K type strain sequencing project: providing services to taxonomists for standard genome sequencing and annotation.</title>
        <authorList>
            <consortium name="The Broad Institute Genomics Platform"/>
            <consortium name="The Broad Institute Genome Sequencing Center for Infectious Disease"/>
            <person name="Wu L."/>
            <person name="Ma J."/>
        </authorList>
    </citation>
    <scope>NUCLEOTIDE SEQUENCE [LARGE SCALE GENOMIC DNA]</scope>
    <source>
        <strain evidence="2">JCM 4565</strain>
    </source>
</reference>
<protein>
    <submittedName>
        <fullName evidence="1">Uncharacterized protein</fullName>
    </submittedName>
</protein>
<evidence type="ECO:0000313" key="2">
    <source>
        <dbReference type="Proteomes" id="UP001500063"/>
    </source>
</evidence>
<keyword evidence="2" id="KW-1185">Reference proteome</keyword>
<evidence type="ECO:0000313" key="1">
    <source>
        <dbReference type="EMBL" id="GAA0358300.1"/>
    </source>
</evidence>
<dbReference type="Proteomes" id="UP001500063">
    <property type="component" value="Unassembled WGS sequence"/>
</dbReference>
<gene>
    <name evidence="1" type="ORF">GCM10010319_39590</name>
</gene>
<sequence length="155" mass="17027">MAAEENAGARLTIEARGVLSAVRGSEYNYPSVVVRNVGTEWIGPVRITVENLRKSRMRFMDPQLTMSRWEHEGTPQEEVLGGAVSPGQDSEFETLTCESVALNLDCKPGQWVVLYPRVSAGYPGRQNPPGIFDFTIDSADGSERLGHSQVVVFIS</sequence>
<name>A0ABP3H386_9ACTN</name>
<comment type="caution">
    <text evidence="1">The sequence shown here is derived from an EMBL/GenBank/DDBJ whole genome shotgun (WGS) entry which is preliminary data.</text>
</comment>
<proteinExistence type="predicted"/>